<evidence type="ECO:0000256" key="14">
    <source>
        <dbReference type="RuleBase" id="RU365030"/>
    </source>
</evidence>
<evidence type="ECO:0000256" key="8">
    <source>
        <dbReference type="ARBA" id="ARBA00022892"/>
    </source>
</evidence>
<accession>A0A7I8KC47</accession>
<keyword evidence="4 14" id="KW-0813">Transport</keyword>
<gene>
    <name evidence="20" type="ORF">SI8410_04005942</name>
</gene>
<keyword evidence="21" id="KW-1185">Reference proteome</keyword>
<evidence type="ECO:0000313" key="21">
    <source>
        <dbReference type="Proteomes" id="UP000663760"/>
    </source>
</evidence>
<evidence type="ECO:0000259" key="19">
    <source>
        <dbReference type="Pfam" id="PF08033"/>
    </source>
</evidence>
<keyword evidence="11 14" id="KW-0472">Membrane</keyword>
<dbReference type="InterPro" id="IPR036174">
    <property type="entry name" value="Znf_Sec23_Sec24_sf"/>
</dbReference>
<comment type="function">
    <text evidence="13 14">Component of the coat protein complex II (COPII) which promotes the formation of transport vesicles from the endoplasmic reticulum (ER). The coat has two main functions, the physical deformation of the endoplasmic reticulum membrane into vesicles and the selection of cargo molecules.</text>
</comment>
<evidence type="ECO:0000259" key="16">
    <source>
        <dbReference type="Pfam" id="PF04810"/>
    </source>
</evidence>
<evidence type="ECO:0000256" key="9">
    <source>
        <dbReference type="ARBA" id="ARBA00022927"/>
    </source>
</evidence>
<evidence type="ECO:0000256" key="3">
    <source>
        <dbReference type="ARBA" id="ARBA00021212"/>
    </source>
</evidence>
<keyword evidence="9 14" id="KW-0653">Protein transport</keyword>
<dbReference type="FunFam" id="3.40.50.410:FF:000043">
    <property type="entry name" value="Protein transport protein SEC23"/>
    <property type="match status" value="1"/>
</dbReference>
<dbReference type="Proteomes" id="UP000663760">
    <property type="component" value="Chromosome 4"/>
</dbReference>
<dbReference type="InterPro" id="IPR006895">
    <property type="entry name" value="Znf_Sec23_Sec24"/>
</dbReference>
<dbReference type="PANTHER" id="PTHR11141">
    <property type="entry name" value="PROTEIN TRANSPORT PROTEIN SEC23"/>
    <property type="match status" value="1"/>
</dbReference>
<comment type="subcellular location">
    <subcellularLocation>
        <location evidence="14">Cytoplasmic vesicle</location>
        <location evidence="14">COPII-coated vesicle membrane</location>
        <topology evidence="14">Peripheral membrane protein</topology>
        <orientation evidence="14">Cytoplasmic side</orientation>
    </subcellularLocation>
    <subcellularLocation>
        <location evidence="14">Endoplasmic reticulum membrane</location>
        <topology evidence="14">Peripheral membrane protein</topology>
        <orientation evidence="14">Cytoplasmic side</orientation>
    </subcellularLocation>
    <subcellularLocation>
        <location evidence="1">Golgi apparatus membrane</location>
        <topology evidence="1">Peripheral membrane protein</topology>
        <orientation evidence="1">Cytoplasmic side</orientation>
    </subcellularLocation>
</comment>
<feature type="domain" description="Sec23/Sec24 beta-sandwich" evidence="19">
    <location>
        <begin position="440"/>
        <end position="538"/>
    </location>
</feature>
<dbReference type="GO" id="GO:0030127">
    <property type="term" value="C:COPII vesicle coat"/>
    <property type="evidence" value="ECO:0007669"/>
    <property type="project" value="InterPro"/>
</dbReference>
<dbReference type="Gene3D" id="3.40.20.10">
    <property type="entry name" value="Severin"/>
    <property type="match status" value="1"/>
</dbReference>
<feature type="domain" description="Sec23/Sec24 helical" evidence="18">
    <location>
        <begin position="550"/>
        <end position="648"/>
    </location>
</feature>
<dbReference type="PANTHER" id="PTHR11141:SF22">
    <property type="entry name" value="PROTEIN TRANSPORT PROTEIN SEC23 G"/>
    <property type="match status" value="1"/>
</dbReference>
<dbReference type="InterPro" id="IPR037364">
    <property type="entry name" value="Sec23"/>
</dbReference>
<dbReference type="InterPro" id="IPR006900">
    <property type="entry name" value="Sec23/24_helical_dom"/>
</dbReference>
<dbReference type="InterPro" id="IPR036175">
    <property type="entry name" value="Sec23/24_helical_dom_sf"/>
</dbReference>
<dbReference type="GO" id="GO:0000139">
    <property type="term" value="C:Golgi membrane"/>
    <property type="evidence" value="ECO:0007669"/>
    <property type="project" value="UniProtKB-SubCell"/>
</dbReference>
<evidence type="ECO:0000256" key="13">
    <source>
        <dbReference type="ARBA" id="ARBA00025471"/>
    </source>
</evidence>
<dbReference type="Pfam" id="PF04810">
    <property type="entry name" value="zf-Sec23_Sec24"/>
    <property type="match status" value="1"/>
</dbReference>
<feature type="domain" description="Zinc finger Sec23/Sec24-type" evidence="16">
    <location>
        <begin position="53"/>
        <end position="91"/>
    </location>
</feature>
<dbReference type="AlphaFoldDB" id="A0A7I8KC47"/>
<keyword evidence="5 14" id="KW-0479">Metal-binding</keyword>
<keyword evidence="8 14" id="KW-0931">ER-Golgi transport</keyword>
<keyword evidence="10" id="KW-0333">Golgi apparatus</keyword>
<dbReference type="GO" id="GO:0006886">
    <property type="term" value="P:intracellular protein transport"/>
    <property type="evidence" value="ECO:0007669"/>
    <property type="project" value="InterPro"/>
</dbReference>
<feature type="domain" description="Sec23/Sec24 trunk" evidence="17">
    <location>
        <begin position="172"/>
        <end position="426"/>
    </location>
</feature>
<keyword evidence="12 14" id="KW-0968">Cytoplasmic vesicle</keyword>
<dbReference type="Gene3D" id="3.40.50.410">
    <property type="entry name" value="von Willebrand factor, type A domain"/>
    <property type="match status" value="1"/>
</dbReference>
<dbReference type="Gene3D" id="2.30.30.380">
    <property type="entry name" value="Zn-finger domain of Sec23/24"/>
    <property type="match status" value="1"/>
</dbReference>
<dbReference type="Pfam" id="PF04811">
    <property type="entry name" value="Sec23_trunk"/>
    <property type="match status" value="1"/>
</dbReference>
<dbReference type="InterPro" id="IPR036465">
    <property type="entry name" value="vWFA_dom_sf"/>
</dbReference>
<dbReference type="Pfam" id="PF08033">
    <property type="entry name" value="Sec23_BS"/>
    <property type="match status" value="1"/>
</dbReference>
<dbReference type="GO" id="GO:0005789">
    <property type="term" value="C:endoplasmic reticulum membrane"/>
    <property type="evidence" value="ECO:0007669"/>
    <property type="project" value="UniProtKB-SubCell"/>
</dbReference>
<evidence type="ECO:0000259" key="17">
    <source>
        <dbReference type="Pfam" id="PF04811"/>
    </source>
</evidence>
<dbReference type="GO" id="GO:0090110">
    <property type="term" value="P:COPII-coated vesicle cargo loading"/>
    <property type="evidence" value="ECO:0007669"/>
    <property type="project" value="TreeGrafter"/>
</dbReference>
<dbReference type="OrthoDB" id="10256289at2759"/>
<keyword evidence="7 14" id="KW-0862">Zinc</keyword>
<dbReference type="InterPro" id="IPR006896">
    <property type="entry name" value="Sec23/24_trunk_dom"/>
</dbReference>
<dbReference type="SUPFAM" id="SSF82754">
    <property type="entry name" value="C-terminal, gelsolin-like domain of Sec23/24"/>
    <property type="match status" value="1"/>
</dbReference>
<dbReference type="Pfam" id="PF04815">
    <property type="entry name" value="Sec23_helical"/>
    <property type="match status" value="1"/>
</dbReference>
<feature type="domain" description="Gelsolin-like" evidence="15">
    <location>
        <begin position="664"/>
        <end position="750"/>
    </location>
</feature>
<evidence type="ECO:0000256" key="6">
    <source>
        <dbReference type="ARBA" id="ARBA00022824"/>
    </source>
</evidence>
<dbReference type="FunFam" id="3.40.20.10:FF:000041">
    <property type="entry name" value="Protein transport protein SEC23"/>
    <property type="match status" value="1"/>
</dbReference>
<keyword evidence="14" id="KW-0963">Cytoplasm</keyword>
<dbReference type="InterPro" id="IPR012990">
    <property type="entry name" value="Beta-sandwich_Sec23_24"/>
</dbReference>
<dbReference type="Pfam" id="PF00626">
    <property type="entry name" value="Gelsolin"/>
    <property type="match status" value="1"/>
</dbReference>
<sequence length="792" mass="87011">MDFAELESIEGLRWSWNSWPSSPSAVADLVIPLAVMYTPLSPLPDIPLLPYDPLHCVDCRAVINPYARVDYRSAVWVCPLCQRKNTFPRSYAGVGENSLPAELFPTYSTVEYNLSRQSSTGGPPANPYSNSNPNFFSGFGSSQSSSGRSFSSSLSVSDNPGRSATAGLDGGPAFVFVVDTCSPEDELGAMKNEISHVLAQLPESSLVGLVSFGSMVAVHDLAFSDCSRAVILSGERDLPSDKIQELLGVSHPRNSRSRTSQLVHAQPFVQRISDCEFRITTAIEEIASSSLALHGHRPQRATGAAISTSVALLEACLSHNGGRIMVFTSGPATVGPGMVVETDLSQAIRTHRDLINGQAPLFSKARSFYREVAERLSGRSIILDLFACSLDQVGAAEMRAPVESSGGFMVLAESFESEQFRRCLRHIFRREENDPLNMNFDATIEIITTKDIKISGALGPCTTLKRKHSSVSGEKIGESSTCSWKLCTLTSKTCIAFFFQVGSDDQLGPVFFIQFVTRYCHGLGGARLRVTTVARRWVSSQSPEIAAGFDQEAAAAVVARLAVQRAEECHARDVIRWLDDMLIRFTSRFGDYIPEDPSSFRLSSGFSLYPQFMYYLRRSQFIDIFNSSPDETAFFRLMLNRERVVESLIMIQPTLFQYSFDGPPIPVLLDISSVSPDVILLFDSYFYVVVHYGSKIAQWRKLGLDKEPGHESLGKLLEASESDAEALAAERVPVPKLIKCEQYGSQARFLLAKLNPSATQKTRAGDGSDIIFTDDVSLQVFMEHLQALAVQG</sequence>
<dbReference type="SUPFAM" id="SSF81995">
    <property type="entry name" value="beta-sandwich domain of Sec23/24"/>
    <property type="match status" value="1"/>
</dbReference>
<dbReference type="InterPro" id="IPR036180">
    <property type="entry name" value="Gelsolin-like_dom_sf"/>
</dbReference>
<dbReference type="GO" id="GO:0005096">
    <property type="term" value="F:GTPase activator activity"/>
    <property type="evidence" value="ECO:0007669"/>
    <property type="project" value="TreeGrafter"/>
</dbReference>
<evidence type="ECO:0000256" key="10">
    <source>
        <dbReference type="ARBA" id="ARBA00023034"/>
    </source>
</evidence>
<evidence type="ECO:0000259" key="15">
    <source>
        <dbReference type="Pfam" id="PF00626"/>
    </source>
</evidence>
<evidence type="ECO:0000256" key="12">
    <source>
        <dbReference type="ARBA" id="ARBA00023329"/>
    </source>
</evidence>
<evidence type="ECO:0000313" key="20">
    <source>
        <dbReference type="EMBL" id="CAA7395281.1"/>
    </source>
</evidence>
<dbReference type="FunFam" id="2.30.30.380:FF:000001">
    <property type="entry name" value="Protein transport protein SEC23"/>
    <property type="match status" value="1"/>
</dbReference>
<name>A0A7I8KC47_SPIIN</name>
<evidence type="ECO:0000256" key="11">
    <source>
        <dbReference type="ARBA" id="ARBA00023136"/>
    </source>
</evidence>
<dbReference type="SUPFAM" id="SSF82919">
    <property type="entry name" value="Zn-finger domain of Sec23/24"/>
    <property type="match status" value="1"/>
</dbReference>
<keyword evidence="6 14" id="KW-0256">Endoplasmic reticulum</keyword>
<comment type="similarity">
    <text evidence="2 14">Belongs to the SEC23/SEC24 family. SEC23 subfamily.</text>
</comment>
<dbReference type="InterPro" id="IPR029006">
    <property type="entry name" value="ADF-H/Gelsolin-like_dom_sf"/>
</dbReference>
<evidence type="ECO:0000256" key="7">
    <source>
        <dbReference type="ARBA" id="ARBA00022833"/>
    </source>
</evidence>
<dbReference type="SUPFAM" id="SSF81811">
    <property type="entry name" value="Helical domain of Sec23/24"/>
    <property type="match status" value="1"/>
</dbReference>
<evidence type="ECO:0000256" key="5">
    <source>
        <dbReference type="ARBA" id="ARBA00022723"/>
    </source>
</evidence>
<dbReference type="GO" id="GO:0008270">
    <property type="term" value="F:zinc ion binding"/>
    <property type="evidence" value="ECO:0007669"/>
    <property type="project" value="InterPro"/>
</dbReference>
<proteinExistence type="inferred from homology"/>
<dbReference type="SUPFAM" id="SSF53300">
    <property type="entry name" value="vWA-like"/>
    <property type="match status" value="1"/>
</dbReference>
<evidence type="ECO:0000256" key="4">
    <source>
        <dbReference type="ARBA" id="ARBA00022448"/>
    </source>
</evidence>
<evidence type="ECO:0000256" key="1">
    <source>
        <dbReference type="ARBA" id="ARBA00004255"/>
    </source>
</evidence>
<dbReference type="Gene3D" id="1.20.120.730">
    <property type="entry name" value="Sec23/Sec24 helical domain"/>
    <property type="match status" value="1"/>
</dbReference>
<organism evidence="20 21">
    <name type="scientific">Spirodela intermedia</name>
    <name type="common">Intermediate duckweed</name>
    <dbReference type="NCBI Taxonomy" id="51605"/>
    <lineage>
        <taxon>Eukaryota</taxon>
        <taxon>Viridiplantae</taxon>
        <taxon>Streptophyta</taxon>
        <taxon>Embryophyta</taxon>
        <taxon>Tracheophyta</taxon>
        <taxon>Spermatophyta</taxon>
        <taxon>Magnoliopsida</taxon>
        <taxon>Liliopsida</taxon>
        <taxon>Araceae</taxon>
        <taxon>Lemnoideae</taxon>
        <taxon>Spirodela</taxon>
    </lineage>
</organism>
<dbReference type="EMBL" id="LR746267">
    <property type="protein sequence ID" value="CAA7395281.1"/>
    <property type="molecule type" value="Genomic_DNA"/>
</dbReference>
<dbReference type="InterPro" id="IPR007123">
    <property type="entry name" value="Gelsolin-like_dom"/>
</dbReference>
<protein>
    <recommendedName>
        <fullName evidence="3 14">Protein transport protein SEC23</fullName>
    </recommendedName>
</protein>
<evidence type="ECO:0000256" key="2">
    <source>
        <dbReference type="ARBA" id="ARBA00009210"/>
    </source>
</evidence>
<reference evidence="20" key="1">
    <citation type="submission" date="2020-02" db="EMBL/GenBank/DDBJ databases">
        <authorList>
            <person name="Scholz U."/>
            <person name="Mascher M."/>
            <person name="Fiebig A."/>
        </authorList>
    </citation>
    <scope>NUCLEOTIDE SEQUENCE</scope>
</reference>
<dbReference type="GO" id="GO:0070971">
    <property type="term" value="C:endoplasmic reticulum exit site"/>
    <property type="evidence" value="ECO:0007669"/>
    <property type="project" value="TreeGrafter"/>
</dbReference>
<evidence type="ECO:0000259" key="18">
    <source>
        <dbReference type="Pfam" id="PF04815"/>
    </source>
</evidence>